<protein>
    <submittedName>
        <fullName evidence="2">Uncharacterized protein</fullName>
    </submittedName>
</protein>
<evidence type="ECO:0000313" key="2">
    <source>
        <dbReference type="EMBL" id="RZT79469.1"/>
    </source>
</evidence>
<dbReference type="EMBL" id="SHKK01000001">
    <property type="protein sequence ID" value="RZT79469.1"/>
    <property type="molecule type" value="Genomic_DNA"/>
</dbReference>
<gene>
    <name evidence="2" type="ORF">EV382_2668</name>
</gene>
<dbReference type="OrthoDB" id="3320501at2"/>
<feature type="compositionally biased region" description="Low complexity" evidence="1">
    <location>
        <begin position="409"/>
        <end position="424"/>
    </location>
</feature>
<dbReference type="AlphaFoldDB" id="A0A4Q7UIQ9"/>
<comment type="caution">
    <text evidence="2">The sequence shown here is derived from an EMBL/GenBank/DDBJ whole genome shotgun (WGS) entry which is preliminary data.</text>
</comment>
<keyword evidence="3" id="KW-1185">Reference proteome</keyword>
<organism evidence="2 3">
    <name type="scientific">Micromonospora violae</name>
    <dbReference type="NCBI Taxonomy" id="1278207"/>
    <lineage>
        <taxon>Bacteria</taxon>
        <taxon>Bacillati</taxon>
        <taxon>Actinomycetota</taxon>
        <taxon>Actinomycetes</taxon>
        <taxon>Micromonosporales</taxon>
        <taxon>Micromonosporaceae</taxon>
        <taxon>Micromonospora</taxon>
    </lineage>
</organism>
<feature type="compositionally biased region" description="Low complexity" evidence="1">
    <location>
        <begin position="462"/>
        <end position="475"/>
    </location>
</feature>
<feature type="region of interest" description="Disordered" evidence="1">
    <location>
        <begin position="128"/>
        <end position="150"/>
    </location>
</feature>
<evidence type="ECO:0000313" key="3">
    <source>
        <dbReference type="Proteomes" id="UP000293781"/>
    </source>
</evidence>
<feature type="compositionally biased region" description="Basic and acidic residues" evidence="1">
    <location>
        <begin position="476"/>
        <end position="485"/>
    </location>
</feature>
<name>A0A4Q7UIQ9_9ACTN</name>
<dbReference type="RefSeq" id="WP_130401913.1">
    <property type="nucleotide sequence ID" value="NZ_SHKK01000001.1"/>
</dbReference>
<reference evidence="2 3" key="1">
    <citation type="submission" date="2019-02" db="EMBL/GenBank/DDBJ databases">
        <title>Sequencing the genomes of 1000 actinobacteria strains.</title>
        <authorList>
            <person name="Klenk H.-P."/>
        </authorList>
    </citation>
    <scope>NUCLEOTIDE SEQUENCE [LARGE SCALE GENOMIC DNA]</scope>
    <source>
        <strain evidence="2 3">DSM 45888</strain>
    </source>
</reference>
<sequence length="485" mass="51895">MGDARARWYGTTLVIGADDRLPGDLVAALPRERGRHMVLLAGDEPIAPELVDEVIRSELQDPTSIRLASTGGRAGAVAQRLADRAGIEVVAPAGPTMLVAPGALFVASRSGLGAWRIHRPGGRATKVLDMPRHPTPPWRTPLPGRPGRRPGRLSARILPAGYWVTSARWASVARDDPAFAIEIDNDRVVVLVGQPDRRPPSARRLYRWLSHLPESTLGQLTLMPYGPWDALLDEVATHLSTELHVTVRRTAGLPVRVRDTTCYVPVNRAGGIGARSPAQTMSYVTNDPAPRVESWISPVTQRVETGSPVVEVDGRWILEVVRSGYWLREAGASAPDEVRLRPTVVGGTEFVVSASGAESLDLAHRLAARLPADVRSNLRVTQITQTASPRSSSPQSVGRQTPIVPPAPRTRTAPATPAVAAAAPRPSLPVVEPLLAPHPPLVPTEQPVLSAPTPIGRTEHVSAPPTAAEATASPATDHDRTKDHP</sequence>
<dbReference type="Proteomes" id="UP000293781">
    <property type="component" value="Unassembled WGS sequence"/>
</dbReference>
<feature type="region of interest" description="Disordered" evidence="1">
    <location>
        <begin position="438"/>
        <end position="485"/>
    </location>
</feature>
<evidence type="ECO:0000256" key="1">
    <source>
        <dbReference type="SAM" id="MobiDB-lite"/>
    </source>
</evidence>
<proteinExistence type="predicted"/>
<accession>A0A4Q7UIQ9</accession>
<feature type="compositionally biased region" description="Polar residues" evidence="1">
    <location>
        <begin position="382"/>
        <end position="399"/>
    </location>
</feature>
<feature type="compositionally biased region" description="Pro residues" evidence="1">
    <location>
        <begin position="133"/>
        <end position="144"/>
    </location>
</feature>
<feature type="region of interest" description="Disordered" evidence="1">
    <location>
        <begin position="382"/>
        <end position="424"/>
    </location>
</feature>